<protein>
    <submittedName>
        <fullName evidence="4">NUDIX domain-containing protein</fullName>
    </submittedName>
</protein>
<dbReference type="RefSeq" id="WP_196151809.1">
    <property type="nucleotide sequence ID" value="NZ_JADMLG010000011.1"/>
</dbReference>
<comment type="caution">
    <text evidence="4">The sequence shown here is derived from an EMBL/GenBank/DDBJ whole genome shotgun (WGS) entry which is preliminary data.</text>
</comment>
<proteinExistence type="predicted"/>
<feature type="domain" description="Nudix hydrolase" evidence="3">
    <location>
        <begin position="46"/>
        <end position="179"/>
    </location>
</feature>
<dbReference type="PROSITE" id="PS00893">
    <property type="entry name" value="NUDIX_BOX"/>
    <property type="match status" value="1"/>
</dbReference>
<dbReference type="InterPro" id="IPR015797">
    <property type="entry name" value="NUDIX_hydrolase-like_dom_sf"/>
</dbReference>
<organism evidence="4 5">
    <name type="scientific">Nocardia bovistercoris</name>
    <dbReference type="NCBI Taxonomy" id="2785916"/>
    <lineage>
        <taxon>Bacteria</taxon>
        <taxon>Bacillati</taxon>
        <taxon>Actinomycetota</taxon>
        <taxon>Actinomycetes</taxon>
        <taxon>Mycobacteriales</taxon>
        <taxon>Nocardiaceae</taxon>
        <taxon>Nocardia</taxon>
    </lineage>
</organism>
<evidence type="ECO:0000256" key="2">
    <source>
        <dbReference type="ARBA" id="ARBA00022801"/>
    </source>
</evidence>
<evidence type="ECO:0000256" key="1">
    <source>
        <dbReference type="ARBA" id="ARBA00001946"/>
    </source>
</evidence>
<evidence type="ECO:0000313" key="5">
    <source>
        <dbReference type="Proteomes" id="UP000655751"/>
    </source>
</evidence>
<comment type="cofactor">
    <cofactor evidence="1">
        <name>Mg(2+)</name>
        <dbReference type="ChEBI" id="CHEBI:18420"/>
    </cofactor>
</comment>
<dbReference type="PANTHER" id="PTHR43046">
    <property type="entry name" value="GDP-MANNOSE MANNOSYL HYDROLASE"/>
    <property type="match status" value="1"/>
</dbReference>
<sequence>MRSVIRELVSDIAPADDVEHAHRAEVLAWLDGTDDIFRRVEPATPPRHLVTYVAVVDPTREAVFLVDHIKAGRWLPPGGHVEPGEHPAVTARREVQEELGVAAPFDTDTAPLFLTLTTTVNIDSGHEDVSLWYVATAASGTEFVLDPAEFHGGRWWRVEEITVADARRFDPHLHRFLEKLRGADASFPIATPIRTHLD</sequence>
<gene>
    <name evidence="4" type="ORF">IT779_24805</name>
</gene>
<keyword evidence="2" id="KW-0378">Hydrolase</keyword>
<dbReference type="GO" id="GO:0016787">
    <property type="term" value="F:hydrolase activity"/>
    <property type="evidence" value="ECO:0007669"/>
    <property type="project" value="UniProtKB-KW"/>
</dbReference>
<dbReference type="EMBL" id="JADMLG010000011">
    <property type="protein sequence ID" value="MBH0779493.1"/>
    <property type="molecule type" value="Genomic_DNA"/>
</dbReference>
<dbReference type="InterPro" id="IPR020084">
    <property type="entry name" value="NUDIX_hydrolase_CS"/>
</dbReference>
<dbReference type="SUPFAM" id="SSF55811">
    <property type="entry name" value="Nudix"/>
    <property type="match status" value="1"/>
</dbReference>
<accession>A0A931IH05</accession>
<dbReference type="PROSITE" id="PS51462">
    <property type="entry name" value="NUDIX"/>
    <property type="match status" value="1"/>
</dbReference>
<dbReference type="Gene3D" id="3.90.79.10">
    <property type="entry name" value="Nucleoside Triphosphate Pyrophosphohydrolase"/>
    <property type="match status" value="1"/>
</dbReference>
<dbReference type="InterPro" id="IPR000086">
    <property type="entry name" value="NUDIX_hydrolase_dom"/>
</dbReference>
<reference evidence="4" key="1">
    <citation type="submission" date="2020-11" db="EMBL/GenBank/DDBJ databases">
        <title>Nocardia NEAU-351.nov., a novel actinomycete isolated from the cow dung.</title>
        <authorList>
            <person name="Zhang X."/>
        </authorList>
    </citation>
    <scope>NUCLEOTIDE SEQUENCE</scope>
    <source>
        <strain evidence="4">NEAU-351</strain>
    </source>
</reference>
<keyword evidence="5" id="KW-1185">Reference proteome</keyword>
<dbReference type="Proteomes" id="UP000655751">
    <property type="component" value="Unassembled WGS sequence"/>
</dbReference>
<name>A0A931IH05_9NOCA</name>
<dbReference type="PANTHER" id="PTHR43046:SF14">
    <property type="entry name" value="MUTT_NUDIX FAMILY PROTEIN"/>
    <property type="match status" value="1"/>
</dbReference>
<evidence type="ECO:0000313" key="4">
    <source>
        <dbReference type="EMBL" id="MBH0779493.1"/>
    </source>
</evidence>
<dbReference type="AlphaFoldDB" id="A0A931IH05"/>
<dbReference type="Pfam" id="PF00293">
    <property type="entry name" value="NUDIX"/>
    <property type="match status" value="1"/>
</dbReference>
<evidence type="ECO:0000259" key="3">
    <source>
        <dbReference type="PROSITE" id="PS51462"/>
    </source>
</evidence>
<dbReference type="CDD" id="cd03674">
    <property type="entry name" value="NUDIX_Hydrolase"/>
    <property type="match status" value="1"/>
</dbReference>